<evidence type="ECO:0000313" key="3">
    <source>
        <dbReference type="Proteomes" id="UP001168528"/>
    </source>
</evidence>
<reference evidence="2" key="1">
    <citation type="submission" date="2023-07" db="EMBL/GenBank/DDBJ databases">
        <title>The genome sequence of Rhodocytophaga aerolata KACC 12507.</title>
        <authorList>
            <person name="Zhang X."/>
        </authorList>
    </citation>
    <scope>NUCLEOTIDE SEQUENCE</scope>
    <source>
        <strain evidence="2">KACC 12507</strain>
    </source>
</reference>
<evidence type="ECO:0000256" key="1">
    <source>
        <dbReference type="SAM" id="MobiDB-lite"/>
    </source>
</evidence>
<name>A0ABT8R746_9BACT</name>
<protein>
    <submittedName>
        <fullName evidence="2">Uncharacterized protein</fullName>
    </submittedName>
</protein>
<keyword evidence="3" id="KW-1185">Reference proteome</keyword>
<accession>A0ABT8R746</accession>
<dbReference type="Proteomes" id="UP001168528">
    <property type="component" value="Unassembled WGS sequence"/>
</dbReference>
<comment type="caution">
    <text evidence="2">The sequence shown here is derived from an EMBL/GenBank/DDBJ whole genome shotgun (WGS) entry which is preliminary data.</text>
</comment>
<sequence>MYVSRMQAAKHSLPDVEPSQVADRQKRILIRQANKSGLLLNTSYDPVNYYE</sequence>
<proteinExistence type="predicted"/>
<dbReference type="EMBL" id="JAUKPO010000009">
    <property type="protein sequence ID" value="MDO1447907.1"/>
    <property type="molecule type" value="Genomic_DNA"/>
</dbReference>
<organism evidence="2 3">
    <name type="scientific">Rhodocytophaga aerolata</name>
    <dbReference type="NCBI Taxonomy" id="455078"/>
    <lineage>
        <taxon>Bacteria</taxon>
        <taxon>Pseudomonadati</taxon>
        <taxon>Bacteroidota</taxon>
        <taxon>Cytophagia</taxon>
        <taxon>Cytophagales</taxon>
        <taxon>Rhodocytophagaceae</taxon>
        <taxon>Rhodocytophaga</taxon>
    </lineage>
</organism>
<evidence type="ECO:0000313" key="2">
    <source>
        <dbReference type="EMBL" id="MDO1447907.1"/>
    </source>
</evidence>
<gene>
    <name evidence="2" type="ORF">Q0590_16670</name>
</gene>
<dbReference type="RefSeq" id="WP_302038712.1">
    <property type="nucleotide sequence ID" value="NZ_JAUKPO010000009.1"/>
</dbReference>
<feature type="region of interest" description="Disordered" evidence="1">
    <location>
        <begin position="1"/>
        <end position="21"/>
    </location>
</feature>